<accession>A0A369AN38</accession>
<dbReference type="Proteomes" id="UP000288197">
    <property type="component" value="Unassembled WGS sequence"/>
</dbReference>
<comment type="caution">
    <text evidence="1">The sequence shown here is derived from an EMBL/GenBank/DDBJ whole genome shotgun (WGS) entry which is preliminary data.</text>
</comment>
<evidence type="ECO:0000313" key="2">
    <source>
        <dbReference type="Proteomes" id="UP000288197"/>
    </source>
</evidence>
<reference evidence="1 2" key="1">
    <citation type="submission" date="2017-05" db="EMBL/GenBank/DDBJ databases">
        <title>Vagococcus spp. assemblies.</title>
        <authorList>
            <person name="Gulvik C.A."/>
        </authorList>
    </citation>
    <scope>NUCLEOTIDE SEQUENCE [LARGE SCALE GENOMIC DNA]</scope>
    <source>
        <strain evidence="1 2">NCFB 2497</strain>
    </source>
</reference>
<dbReference type="AlphaFoldDB" id="A0A369AN38"/>
<name>A0A369AN38_9ENTE</name>
<evidence type="ECO:0000313" key="1">
    <source>
        <dbReference type="EMBL" id="RST99017.1"/>
    </source>
</evidence>
<dbReference type="RefSeq" id="WP_114290498.1">
    <property type="nucleotide sequence ID" value="NZ_JARQAY010000007.1"/>
</dbReference>
<proteinExistence type="predicted"/>
<protein>
    <submittedName>
        <fullName evidence="1">Uncharacterized protein</fullName>
    </submittedName>
</protein>
<dbReference type="GeneID" id="63147486"/>
<dbReference type="EMBL" id="NGJX01000017">
    <property type="protein sequence ID" value="RST99017.1"/>
    <property type="molecule type" value="Genomic_DNA"/>
</dbReference>
<organism evidence="1 2">
    <name type="scientific">Vagococcus fluvialis</name>
    <dbReference type="NCBI Taxonomy" id="2738"/>
    <lineage>
        <taxon>Bacteria</taxon>
        <taxon>Bacillati</taxon>
        <taxon>Bacillota</taxon>
        <taxon>Bacilli</taxon>
        <taxon>Lactobacillales</taxon>
        <taxon>Enterococcaceae</taxon>
        <taxon>Vagococcus</taxon>
    </lineage>
</organism>
<keyword evidence="2" id="KW-1185">Reference proteome</keyword>
<sequence>MDLQALFNDSFVQGTIESSIKQIIYENKNETCIVTHQNSGEDALKAAEKQIENHKNEGGVIHYERQLDKMTEPRFYNSVLVDLYFITQYFGKIQRLKVYSKKTEDSQQIFITIRLHNRMIVQYVLNSLKGLRASFKFDFSKRGFNLDYDNQIQASIKLNSTVLLPEEFETTLTAENLLELKNIYQLLSDSMKGGK</sequence>
<gene>
    <name evidence="1" type="ORF">CBF32_12315</name>
</gene>